<dbReference type="EMBL" id="HACG01019441">
    <property type="protein sequence ID" value="CEK66306.1"/>
    <property type="molecule type" value="Transcribed_RNA"/>
</dbReference>
<reference evidence="1" key="1">
    <citation type="submission" date="2014-12" db="EMBL/GenBank/DDBJ databases">
        <title>Insight into the proteome of Arion vulgaris.</title>
        <authorList>
            <person name="Aradska J."/>
            <person name="Bulat T."/>
            <person name="Smidak R."/>
            <person name="Sarate P."/>
            <person name="Gangsoo J."/>
            <person name="Sialana F."/>
            <person name="Bilban M."/>
            <person name="Lubec G."/>
        </authorList>
    </citation>
    <scope>NUCLEOTIDE SEQUENCE</scope>
    <source>
        <tissue evidence="1">Skin</tissue>
    </source>
</reference>
<name>A0A0B6ZEL6_9EUPU</name>
<sequence>MFLTSLLFQMSTFYYTHYCFVRPYLNTLIIVSHYHINFLYSYHNAVGVTPNPMP</sequence>
<evidence type="ECO:0000313" key="1">
    <source>
        <dbReference type="EMBL" id="CEK66306.1"/>
    </source>
</evidence>
<dbReference type="AlphaFoldDB" id="A0A0B6ZEL6"/>
<organism evidence="1">
    <name type="scientific">Arion vulgaris</name>
    <dbReference type="NCBI Taxonomy" id="1028688"/>
    <lineage>
        <taxon>Eukaryota</taxon>
        <taxon>Metazoa</taxon>
        <taxon>Spiralia</taxon>
        <taxon>Lophotrochozoa</taxon>
        <taxon>Mollusca</taxon>
        <taxon>Gastropoda</taxon>
        <taxon>Heterobranchia</taxon>
        <taxon>Euthyneura</taxon>
        <taxon>Panpulmonata</taxon>
        <taxon>Eupulmonata</taxon>
        <taxon>Stylommatophora</taxon>
        <taxon>Helicina</taxon>
        <taxon>Arionoidea</taxon>
        <taxon>Arionidae</taxon>
        <taxon>Arion</taxon>
    </lineage>
</organism>
<protein>
    <submittedName>
        <fullName evidence="1">Uncharacterized protein</fullName>
    </submittedName>
</protein>
<gene>
    <name evidence="1" type="primary">ORF58142</name>
</gene>
<accession>A0A0B6ZEL6</accession>
<proteinExistence type="predicted"/>